<proteinExistence type="predicted"/>
<keyword evidence="4" id="KW-1185">Reference proteome</keyword>
<accession>A0ABU7PDY8</accession>
<dbReference type="NCBIfam" id="TIGR03891">
    <property type="entry name" value="thiopep_ocin"/>
    <property type="match status" value="1"/>
</dbReference>
<evidence type="ECO:0000256" key="1">
    <source>
        <dbReference type="SAM" id="MobiDB-lite"/>
    </source>
</evidence>
<evidence type="ECO:0000313" key="3">
    <source>
        <dbReference type="EMBL" id="MEE4543492.1"/>
    </source>
</evidence>
<feature type="region of interest" description="Disordered" evidence="1">
    <location>
        <begin position="256"/>
        <end position="278"/>
    </location>
</feature>
<protein>
    <submittedName>
        <fullName evidence="3">Thiopeptide-type bacteriocin biosynthesis protein</fullName>
    </submittedName>
</protein>
<dbReference type="EMBL" id="JAZEWV010000011">
    <property type="protein sequence ID" value="MEE4543492.1"/>
    <property type="molecule type" value="Genomic_DNA"/>
</dbReference>
<sequence length="278" mass="30421">MDPDHWHQHNVVFIDRESGKRAITERLGPALLAAEEAKQLDGWWFMNKQPWPLRYRAAQPSPLVESVLSDLVADGTVAYWQSGIYEPEATAFGGALAMDAAHDLFHEDSRHLLTYQPGPGHLGRRETTVLLISAMMRAANLDWFEQGDVWAKAAALRPTTHFTPEQAAALMPAMRALMTVDAFSLCRAGGPLHRHGEWVAAFERAGTTLAYLASDGGLSRGLRAVIAHHVIFHANRAGLPLHDQSALLTTAREAIMGSSDNTPSPAEATPKKPLASER</sequence>
<organism evidence="3 4">
    <name type="scientific">Actinacidiphila polyblastidii</name>
    <dbReference type="NCBI Taxonomy" id="3110430"/>
    <lineage>
        <taxon>Bacteria</taxon>
        <taxon>Bacillati</taxon>
        <taxon>Actinomycetota</taxon>
        <taxon>Actinomycetes</taxon>
        <taxon>Kitasatosporales</taxon>
        <taxon>Streptomycetaceae</taxon>
        <taxon>Actinacidiphila</taxon>
    </lineage>
</organism>
<evidence type="ECO:0000259" key="2">
    <source>
        <dbReference type="Pfam" id="PF14028"/>
    </source>
</evidence>
<comment type="caution">
    <text evidence="3">The sequence shown here is derived from an EMBL/GenBank/DDBJ whole genome shotgun (WGS) entry which is preliminary data.</text>
</comment>
<feature type="domain" description="Thiopeptide-type bacteriocin biosynthesis" evidence="2">
    <location>
        <begin position="6"/>
        <end position="253"/>
    </location>
</feature>
<evidence type="ECO:0000313" key="4">
    <source>
        <dbReference type="Proteomes" id="UP001344658"/>
    </source>
</evidence>
<gene>
    <name evidence="3" type="ORF">V2S66_16115</name>
</gene>
<dbReference type="InterPro" id="IPR023809">
    <property type="entry name" value="Thiopep_bacteriocin_synth_dom"/>
</dbReference>
<name>A0ABU7PDY8_9ACTN</name>
<dbReference type="Proteomes" id="UP001344658">
    <property type="component" value="Unassembled WGS sequence"/>
</dbReference>
<dbReference type="RefSeq" id="WP_330795971.1">
    <property type="nucleotide sequence ID" value="NZ_JAZEWV010000011.1"/>
</dbReference>
<reference evidence="3 4" key="1">
    <citation type="submission" date="2023-12" db="EMBL/GenBank/DDBJ databases">
        <title>Streptomyces sp. V4-01.</title>
        <authorList>
            <person name="Somphong A."/>
            <person name="Phongsopitanun W."/>
        </authorList>
    </citation>
    <scope>NUCLEOTIDE SEQUENCE [LARGE SCALE GENOMIC DNA]</scope>
    <source>
        <strain evidence="3 4">V4-01</strain>
    </source>
</reference>
<dbReference type="Pfam" id="PF14028">
    <property type="entry name" value="Lant_dehydr_C"/>
    <property type="match status" value="1"/>
</dbReference>